<evidence type="ECO:0000256" key="1">
    <source>
        <dbReference type="SAM" id="Phobius"/>
    </source>
</evidence>
<dbReference type="EMBL" id="JAAAIM010000116">
    <property type="protein sequence ID" value="KAG0294505.1"/>
    <property type="molecule type" value="Genomic_DNA"/>
</dbReference>
<dbReference type="Pfam" id="PF13516">
    <property type="entry name" value="LRR_6"/>
    <property type="match status" value="2"/>
</dbReference>
<sequence length="158" mass="16979">MTTLQHFDIAPSSNSITAILGIIPVALVTLFNFMIKIFQTHPLDLHEIRSRIASSLGFKDLAIMANLTLITLSMRGNLIDDSEAITVSEVLKTNSTLTTLSLKRVLIGNEGAVALSVALKTNLTLTTLNLEGNPIGPNGVDALSEVLRTNSILKTLKL</sequence>
<dbReference type="Gene3D" id="3.80.10.10">
    <property type="entry name" value="Ribonuclease Inhibitor"/>
    <property type="match status" value="1"/>
</dbReference>
<dbReference type="InterPro" id="IPR001611">
    <property type="entry name" value="Leu-rich_rpt"/>
</dbReference>
<gene>
    <name evidence="2" type="ORF">BGZ96_001036</name>
</gene>
<dbReference type="SMART" id="SM00368">
    <property type="entry name" value="LRR_RI"/>
    <property type="match status" value="3"/>
</dbReference>
<dbReference type="PANTHER" id="PTHR24114:SF2">
    <property type="entry name" value="F-BOX DOMAIN-CONTAINING PROTEIN-RELATED"/>
    <property type="match status" value="1"/>
</dbReference>
<dbReference type="SUPFAM" id="SSF52047">
    <property type="entry name" value="RNI-like"/>
    <property type="match status" value="1"/>
</dbReference>
<dbReference type="InterPro" id="IPR032675">
    <property type="entry name" value="LRR_dom_sf"/>
</dbReference>
<keyword evidence="1" id="KW-1133">Transmembrane helix</keyword>
<evidence type="ECO:0008006" key="4">
    <source>
        <dbReference type="Google" id="ProtNLM"/>
    </source>
</evidence>
<dbReference type="PANTHER" id="PTHR24114">
    <property type="entry name" value="LEUCINE RICH REPEAT FAMILY PROTEIN"/>
    <property type="match status" value="1"/>
</dbReference>
<evidence type="ECO:0000313" key="3">
    <source>
        <dbReference type="Proteomes" id="UP001194696"/>
    </source>
</evidence>
<feature type="transmembrane region" description="Helical" evidence="1">
    <location>
        <begin position="16"/>
        <end position="35"/>
    </location>
</feature>
<organism evidence="2 3">
    <name type="scientific">Linnemannia gamsii</name>
    <dbReference type="NCBI Taxonomy" id="64522"/>
    <lineage>
        <taxon>Eukaryota</taxon>
        <taxon>Fungi</taxon>
        <taxon>Fungi incertae sedis</taxon>
        <taxon>Mucoromycota</taxon>
        <taxon>Mortierellomycotina</taxon>
        <taxon>Mortierellomycetes</taxon>
        <taxon>Mortierellales</taxon>
        <taxon>Mortierellaceae</taxon>
        <taxon>Linnemannia</taxon>
    </lineage>
</organism>
<keyword evidence="1" id="KW-0472">Membrane</keyword>
<proteinExistence type="predicted"/>
<dbReference type="Proteomes" id="UP001194696">
    <property type="component" value="Unassembled WGS sequence"/>
</dbReference>
<name>A0ABQ7K9H2_9FUNG</name>
<dbReference type="InterPro" id="IPR052394">
    <property type="entry name" value="LRR-containing"/>
</dbReference>
<accession>A0ABQ7K9H2</accession>
<keyword evidence="1" id="KW-0812">Transmembrane</keyword>
<keyword evidence="3" id="KW-1185">Reference proteome</keyword>
<evidence type="ECO:0000313" key="2">
    <source>
        <dbReference type="EMBL" id="KAG0294505.1"/>
    </source>
</evidence>
<comment type="caution">
    <text evidence="2">The sequence shown here is derived from an EMBL/GenBank/DDBJ whole genome shotgun (WGS) entry which is preliminary data.</text>
</comment>
<protein>
    <recommendedName>
        <fullName evidence="4">RNI-like protein</fullName>
    </recommendedName>
</protein>
<reference evidence="2 3" key="1">
    <citation type="journal article" date="2020" name="Fungal Divers.">
        <title>Resolving the Mortierellaceae phylogeny through synthesis of multi-gene phylogenetics and phylogenomics.</title>
        <authorList>
            <person name="Vandepol N."/>
            <person name="Liber J."/>
            <person name="Desiro A."/>
            <person name="Na H."/>
            <person name="Kennedy M."/>
            <person name="Barry K."/>
            <person name="Grigoriev I.V."/>
            <person name="Miller A.N."/>
            <person name="O'Donnell K."/>
            <person name="Stajich J.E."/>
            <person name="Bonito G."/>
        </authorList>
    </citation>
    <scope>NUCLEOTIDE SEQUENCE [LARGE SCALE GENOMIC DNA]</scope>
    <source>
        <strain evidence="2 3">AD045</strain>
    </source>
</reference>